<dbReference type="GO" id="GO:0003677">
    <property type="term" value="F:DNA binding"/>
    <property type="evidence" value="ECO:0007669"/>
    <property type="project" value="InterPro"/>
</dbReference>
<keyword evidence="2" id="KW-0229">DNA integration</keyword>
<gene>
    <name evidence="5" type="ORF">CR152_15660</name>
</gene>
<dbReference type="RefSeq" id="WP_099875873.1">
    <property type="nucleotide sequence ID" value="NZ_CP024608.1"/>
</dbReference>
<accession>A0A2D2DLF1</accession>
<dbReference type="KEGG" id="mass:CR152_15660"/>
<dbReference type="InterPro" id="IPR011010">
    <property type="entry name" value="DNA_brk_join_enz"/>
</dbReference>
<dbReference type="Proteomes" id="UP000229897">
    <property type="component" value="Chromosome"/>
</dbReference>
<dbReference type="PROSITE" id="PS51898">
    <property type="entry name" value="TYR_RECOMBINASE"/>
    <property type="match status" value="1"/>
</dbReference>
<dbReference type="InterPro" id="IPR013762">
    <property type="entry name" value="Integrase-like_cat_sf"/>
</dbReference>
<evidence type="ECO:0000313" key="6">
    <source>
        <dbReference type="Proteomes" id="UP000229897"/>
    </source>
</evidence>
<evidence type="ECO:0000256" key="1">
    <source>
        <dbReference type="ARBA" id="ARBA00008857"/>
    </source>
</evidence>
<dbReference type="EMBL" id="CP024608">
    <property type="protein sequence ID" value="ATQ75803.1"/>
    <property type="molecule type" value="Genomic_DNA"/>
</dbReference>
<name>A0A2D2DLF1_9BURK</name>
<sequence>MAKGSIRILALKNSPTEYEAYARVTGLKATRRRFATREAAQQFLDAVMPQMKDEAAELPLAKMKAAARQGGEALYFRTKLADALTQYKESVKFKRGTSCRGINTVLKNVGSIAIGKSTKGWVSDYVDKMRNTMRAGKPYAYSTLLGHICLMKAACTWWAEQMEVDEPKLHFTTKCFPEGWEVQRDRRLEPGEYDKIMEQIRQGPERLHWECLVQLALETGARLQELVRSEWRELARDDRLWIIPKGHTKKRKERRVPLSLRAQETIRLLRAEIDPGSHRIFHALGNPRQVSLQFRYKIKATGIVGLTFHDLRHEAISLMSMNKRKAPIKAIMDIVGHKTYKAFNRYSHFRDDELIGLLD</sequence>
<dbReference type="Pfam" id="PF00589">
    <property type="entry name" value="Phage_integrase"/>
    <property type="match status" value="1"/>
</dbReference>
<keyword evidence="6" id="KW-1185">Reference proteome</keyword>
<evidence type="ECO:0000256" key="3">
    <source>
        <dbReference type="ARBA" id="ARBA00023172"/>
    </source>
</evidence>
<dbReference type="GO" id="GO:0015074">
    <property type="term" value="P:DNA integration"/>
    <property type="evidence" value="ECO:0007669"/>
    <property type="project" value="UniProtKB-KW"/>
</dbReference>
<dbReference type="SUPFAM" id="SSF56349">
    <property type="entry name" value="DNA breaking-rejoining enzymes"/>
    <property type="match status" value="1"/>
</dbReference>
<dbReference type="InterPro" id="IPR002104">
    <property type="entry name" value="Integrase_catalytic"/>
</dbReference>
<keyword evidence="3" id="KW-0233">DNA recombination</keyword>
<dbReference type="GO" id="GO:0006310">
    <property type="term" value="P:DNA recombination"/>
    <property type="evidence" value="ECO:0007669"/>
    <property type="project" value="UniProtKB-KW"/>
</dbReference>
<dbReference type="InterPro" id="IPR050808">
    <property type="entry name" value="Phage_Integrase"/>
</dbReference>
<protein>
    <recommendedName>
        <fullName evidence="4">Tyr recombinase domain-containing protein</fullName>
    </recommendedName>
</protein>
<dbReference type="OrthoDB" id="662444at2"/>
<evidence type="ECO:0000259" key="4">
    <source>
        <dbReference type="PROSITE" id="PS51898"/>
    </source>
</evidence>
<dbReference type="CDD" id="cd00796">
    <property type="entry name" value="INT_Rci_Hp1_C"/>
    <property type="match status" value="1"/>
</dbReference>
<dbReference type="AlphaFoldDB" id="A0A2D2DLF1"/>
<comment type="similarity">
    <text evidence="1">Belongs to the 'phage' integrase family.</text>
</comment>
<organism evidence="5 6">
    <name type="scientific">Massilia violaceinigra</name>
    <dbReference type="NCBI Taxonomy" id="2045208"/>
    <lineage>
        <taxon>Bacteria</taxon>
        <taxon>Pseudomonadati</taxon>
        <taxon>Pseudomonadota</taxon>
        <taxon>Betaproteobacteria</taxon>
        <taxon>Burkholderiales</taxon>
        <taxon>Oxalobacteraceae</taxon>
        <taxon>Telluria group</taxon>
        <taxon>Massilia</taxon>
    </lineage>
</organism>
<feature type="domain" description="Tyr recombinase" evidence="4">
    <location>
        <begin position="183"/>
        <end position="359"/>
    </location>
</feature>
<proteinExistence type="inferred from homology"/>
<dbReference type="PANTHER" id="PTHR30629">
    <property type="entry name" value="PROPHAGE INTEGRASE"/>
    <property type="match status" value="1"/>
</dbReference>
<dbReference type="PANTHER" id="PTHR30629:SF2">
    <property type="entry name" value="PROPHAGE INTEGRASE INTS-RELATED"/>
    <property type="match status" value="1"/>
</dbReference>
<evidence type="ECO:0000313" key="5">
    <source>
        <dbReference type="EMBL" id="ATQ75803.1"/>
    </source>
</evidence>
<dbReference type="Gene3D" id="1.10.443.10">
    <property type="entry name" value="Intergrase catalytic core"/>
    <property type="match status" value="1"/>
</dbReference>
<evidence type="ECO:0000256" key="2">
    <source>
        <dbReference type="ARBA" id="ARBA00022908"/>
    </source>
</evidence>
<reference evidence="5" key="1">
    <citation type="submission" date="2017-10" db="EMBL/GenBank/DDBJ databases">
        <title>Massilia psychrophilum sp. nov., a novel purple-pigmented bacterium isolated from Tianshan glacier, Xinjiang Municipality, China.</title>
        <authorList>
            <person name="Wang H."/>
        </authorList>
    </citation>
    <scope>NUCLEOTIDE SEQUENCE [LARGE SCALE GENOMIC DNA]</scope>
    <source>
        <strain evidence="5">B2</strain>
    </source>
</reference>